<gene>
    <name evidence="2" type="primary">LOC112452566</name>
</gene>
<sequence>MWSHLRDLPLADPDPSCNHPIHVLIGADLYGSLLLDGLRQGPVGTPTGQLTVFGWIVSGPTGTAHPAGESAPVLNCVSCEDTNSLIQSFWEDESIPSQNPLTEKEERCENHFASTHSRDSQGRYIVRLPFKNGPPYISETFRKTSFLYSKMERRLSQKPEIAAQYHDFLKEYESMGHMEKVHADEPSRYSPVPYHTSGSRRDCDCVCDCDCDCDCDWLLSNHIAAAAVAQFTLFVDWNSCDLSQQTEQTNGKPVVTFVTCHYMR</sequence>
<protein>
    <submittedName>
        <fullName evidence="2">Uncharacterized protein LOC112452566</fullName>
    </submittedName>
</protein>
<dbReference type="GeneID" id="112452566"/>
<dbReference type="PANTHER" id="PTHR47331:SF5">
    <property type="entry name" value="RIBONUCLEASE H"/>
    <property type="match status" value="1"/>
</dbReference>
<proteinExistence type="predicted"/>
<dbReference type="OrthoDB" id="8045623at2759"/>
<organism evidence="1 2">
    <name type="scientific">Temnothorax curvispinosus</name>
    <dbReference type="NCBI Taxonomy" id="300111"/>
    <lineage>
        <taxon>Eukaryota</taxon>
        <taxon>Metazoa</taxon>
        <taxon>Ecdysozoa</taxon>
        <taxon>Arthropoda</taxon>
        <taxon>Hexapoda</taxon>
        <taxon>Insecta</taxon>
        <taxon>Pterygota</taxon>
        <taxon>Neoptera</taxon>
        <taxon>Endopterygota</taxon>
        <taxon>Hymenoptera</taxon>
        <taxon>Apocrita</taxon>
        <taxon>Aculeata</taxon>
        <taxon>Formicoidea</taxon>
        <taxon>Formicidae</taxon>
        <taxon>Myrmicinae</taxon>
        <taxon>Temnothorax</taxon>
    </lineage>
</organism>
<evidence type="ECO:0000313" key="1">
    <source>
        <dbReference type="Proteomes" id="UP000504618"/>
    </source>
</evidence>
<dbReference type="AlphaFoldDB" id="A0A6J1PGD2"/>
<keyword evidence="1" id="KW-1185">Reference proteome</keyword>
<accession>A0A6J1PGD2</accession>
<name>A0A6J1PGD2_9HYME</name>
<evidence type="ECO:0000313" key="2">
    <source>
        <dbReference type="RefSeq" id="XP_024868617.1"/>
    </source>
</evidence>
<reference evidence="2" key="1">
    <citation type="submission" date="2025-08" db="UniProtKB">
        <authorList>
            <consortium name="RefSeq"/>
        </authorList>
    </citation>
    <scope>IDENTIFICATION</scope>
    <source>
        <tissue evidence="2">Whole body</tissue>
    </source>
</reference>
<dbReference type="PANTHER" id="PTHR47331">
    <property type="entry name" value="PHD-TYPE DOMAIN-CONTAINING PROTEIN"/>
    <property type="match status" value="1"/>
</dbReference>
<dbReference type="Proteomes" id="UP000504618">
    <property type="component" value="Unplaced"/>
</dbReference>
<dbReference type="RefSeq" id="XP_024868617.1">
    <property type="nucleotide sequence ID" value="XM_025012849.1"/>
</dbReference>